<dbReference type="RefSeq" id="WP_135200992.1">
    <property type="nucleotide sequence ID" value="NZ_SPVG01000073.1"/>
</dbReference>
<dbReference type="EMBL" id="SPVG01000073">
    <property type="protein sequence ID" value="TFW27098.1"/>
    <property type="molecule type" value="Genomic_DNA"/>
</dbReference>
<dbReference type="Proteomes" id="UP000297729">
    <property type="component" value="Unassembled WGS sequence"/>
</dbReference>
<dbReference type="PANTHER" id="PTHR34322:SF2">
    <property type="entry name" value="TRANSPOSASE IS200-LIKE DOMAIN-CONTAINING PROTEIN"/>
    <property type="match status" value="1"/>
</dbReference>
<dbReference type="GO" id="GO:0004803">
    <property type="term" value="F:transposase activity"/>
    <property type="evidence" value="ECO:0007669"/>
    <property type="project" value="InterPro"/>
</dbReference>
<evidence type="ECO:0000259" key="1">
    <source>
        <dbReference type="SMART" id="SM01321"/>
    </source>
</evidence>
<dbReference type="InterPro" id="IPR013324">
    <property type="entry name" value="RNA_pol_sigma_r3/r4-like"/>
</dbReference>
<dbReference type="SUPFAM" id="SSF143422">
    <property type="entry name" value="Transposase IS200-like"/>
    <property type="match status" value="1"/>
</dbReference>
<keyword evidence="3" id="KW-1185">Reference proteome</keyword>
<dbReference type="GO" id="GO:0006313">
    <property type="term" value="P:DNA transposition"/>
    <property type="evidence" value="ECO:0007669"/>
    <property type="project" value="InterPro"/>
</dbReference>
<evidence type="ECO:0000313" key="2">
    <source>
        <dbReference type="EMBL" id="TFW27098.1"/>
    </source>
</evidence>
<comment type="caution">
    <text evidence="2">The sequence shown here is derived from an EMBL/GenBank/DDBJ whole genome shotgun (WGS) entry which is preliminary data.</text>
</comment>
<dbReference type="OrthoDB" id="9814067at2"/>
<evidence type="ECO:0000313" key="3">
    <source>
        <dbReference type="Proteomes" id="UP000297729"/>
    </source>
</evidence>
<proteinExistence type="predicted"/>
<dbReference type="Pfam" id="PF01797">
    <property type="entry name" value="Y1_Tnp"/>
    <property type="match status" value="1"/>
</dbReference>
<dbReference type="Gene3D" id="3.30.70.1290">
    <property type="entry name" value="Transposase IS200-like"/>
    <property type="match status" value="1"/>
</dbReference>
<sequence>MSRPLRLEFPGCLYHVTARGDRQQAIFRSDTDRLHWLELLENTCARFNFTVYSFCQMGNHYHILLETGEANLSRGMRQLNGTYSQYFNRRYRLVGHVFQGRYSAILVQKEAHLRELARYVVLNPVRAGLVKRPEDWAWSSYRLTVQDDQPPVWLNAAWMLAQFGSTRREAILAYQRFVANGMTAESPIKHARHKLLLGDDSFINRYQQPQLLNEVTKEHRRALALPLAQYQASFPDRDMAMAQAYFSTAYTMSQIAGHFGVSYRTVSRIVQRVEAQLKHSSCAIGRTDPR</sequence>
<dbReference type="AlphaFoldDB" id="A0A4Y9SKN7"/>
<dbReference type="SMART" id="SM01321">
    <property type="entry name" value="Y1_Tnp"/>
    <property type="match status" value="1"/>
</dbReference>
<gene>
    <name evidence="2" type="ORF">E4L98_07770</name>
</gene>
<organism evidence="2 3">
    <name type="scientific">Duganella callida</name>
    <dbReference type="NCBI Taxonomy" id="2561932"/>
    <lineage>
        <taxon>Bacteria</taxon>
        <taxon>Pseudomonadati</taxon>
        <taxon>Pseudomonadota</taxon>
        <taxon>Betaproteobacteria</taxon>
        <taxon>Burkholderiales</taxon>
        <taxon>Oxalobacteraceae</taxon>
        <taxon>Telluria group</taxon>
        <taxon>Duganella</taxon>
    </lineage>
</organism>
<accession>A0A4Y9SKN7</accession>
<protein>
    <submittedName>
        <fullName evidence="2">Transposase</fullName>
    </submittedName>
</protein>
<dbReference type="PANTHER" id="PTHR34322">
    <property type="entry name" value="TRANSPOSASE, Y1_TNP DOMAIN-CONTAINING"/>
    <property type="match status" value="1"/>
</dbReference>
<name>A0A4Y9SKN7_9BURK</name>
<dbReference type="InterPro" id="IPR036515">
    <property type="entry name" value="Transposase_17_sf"/>
</dbReference>
<dbReference type="GO" id="GO:0003677">
    <property type="term" value="F:DNA binding"/>
    <property type="evidence" value="ECO:0007669"/>
    <property type="project" value="InterPro"/>
</dbReference>
<dbReference type="InterPro" id="IPR002686">
    <property type="entry name" value="Transposase_17"/>
</dbReference>
<dbReference type="SUPFAM" id="SSF88659">
    <property type="entry name" value="Sigma3 and sigma4 domains of RNA polymerase sigma factors"/>
    <property type="match status" value="1"/>
</dbReference>
<feature type="domain" description="Transposase IS200-like" evidence="1">
    <location>
        <begin position="9"/>
        <end position="123"/>
    </location>
</feature>
<reference evidence="2 3" key="1">
    <citation type="submission" date="2019-03" db="EMBL/GenBank/DDBJ databases">
        <title>Draft Genome Sequence of Duganella callidus sp. nov., a Novel Duganella Species Isolated from Cultivated Soil.</title>
        <authorList>
            <person name="Raths R."/>
            <person name="Peta V."/>
            <person name="Bucking H."/>
        </authorList>
    </citation>
    <scope>NUCLEOTIDE SEQUENCE [LARGE SCALE GENOMIC DNA]</scope>
    <source>
        <strain evidence="2 3">DN04</strain>
    </source>
</reference>